<dbReference type="EMBL" id="JADKIO010000002">
    <property type="protein sequence ID" value="MBK9795043.1"/>
    <property type="molecule type" value="Genomic_DNA"/>
</dbReference>
<dbReference type="InterPro" id="IPR005467">
    <property type="entry name" value="His_kinase_dom"/>
</dbReference>
<sequence>MDFQEPSRQEPPAPTHFAPAERATLEELRLEAEACLGHPVASFLMHALDGVVLILDVHRQVLATNDRVLEIVDPKDGSPLGRRPGEIFGCAHHLEGPGGCGTGHACAHCGAVLAILEAQSTNQAIHSECLLTLRHGDILESAEFEIVATPLTVGPHQFIAVVLHDLSAVKRRDALERLFYHDVSNLMQGIRGWAELLASGVTTATGVARKLAHLTDLLDRELKSHRAMAQAEHGELQPRLRAILPLEILRDVGDLLDHRELARERTITILPAPEGFIHTDPELLSRVVLNMAVNAVEASALGETVTLSARREGGSLCFQVHNPGEIPEENRSRIFQRSFSTKGTSGRGLGTYAMKLFGEGVLQGAVGFETGAGGTTFWIRLAP</sequence>
<evidence type="ECO:0000313" key="4">
    <source>
        <dbReference type="Proteomes" id="UP000886657"/>
    </source>
</evidence>
<keyword evidence="3" id="KW-0418">Kinase</keyword>
<dbReference type="Pfam" id="PF02518">
    <property type="entry name" value="HATPase_c"/>
    <property type="match status" value="1"/>
</dbReference>
<dbReference type="GO" id="GO:0000155">
    <property type="term" value="F:phosphorelay sensor kinase activity"/>
    <property type="evidence" value="ECO:0007669"/>
    <property type="project" value="TreeGrafter"/>
</dbReference>
<dbReference type="InterPro" id="IPR003594">
    <property type="entry name" value="HATPase_dom"/>
</dbReference>
<protein>
    <submittedName>
        <fullName evidence="3">HAMP domain-containing histidine kinase</fullName>
    </submittedName>
</protein>
<dbReference type="SMART" id="SM00387">
    <property type="entry name" value="HATPase_c"/>
    <property type="match status" value="1"/>
</dbReference>
<dbReference type="AlphaFoldDB" id="A0A9D7SF11"/>
<organism evidence="3 4">
    <name type="scientific">Candidatus Geothrix skivensis</name>
    <dbReference type="NCBI Taxonomy" id="2954439"/>
    <lineage>
        <taxon>Bacteria</taxon>
        <taxon>Pseudomonadati</taxon>
        <taxon>Acidobacteriota</taxon>
        <taxon>Holophagae</taxon>
        <taxon>Holophagales</taxon>
        <taxon>Holophagaceae</taxon>
        <taxon>Geothrix</taxon>
    </lineage>
</organism>
<feature type="domain" description="Histidine kinase" evidence="2">
    <location>
        <begin position="178"/>
        <end position="383"/>
    </location>
</feature>
<gene>
    <name evidence="3" type="ORF">IPP58_00845</name>
</gene>
<dbReference type="Gene3D" id="3.30.565.10">
    <property type="entry name" value="Histidine kinase-like ATPase, C-terminal domain"/>
    <property type="match status" value="1"/>
</dbReference>
<dbReference type="SUPFAM" id="SSF55874">
    <property type="entry name" value="ATPase domain of HSP90 chaperone/DNA topoisomerase II/histidine kinase"/>
    <property type="match status" value="1"/>
</dbReference>
<comment type="caution">
    <text evidence="3">The sequence shown here is derived from an EMBL/GenBank/DDBJ whole genome shotgun (WGS) entry which is preliminary data.</text>
</comment>
<name>A0A9D7SF11_9BACT</name>
<dbReference type="PANTHER" id="PTHR43547:SF2">
    <property type="entry name" value="HYBRID SIGNAL TRANSDUCTION HISTIDINE KINASE C"/>
    <property type="match status" value="1"/>
</dbReference>
<dbReference type="Proteomes" id="UP000886657">
    <property type="component" value="Unassembled WGS sequence"/>
</dbReference>
<dbReference type="PANTHER" id="PTHR43547">
    <property type="entry name" value="TWO-COMPONENT HISTIDINE KINASE"/>
    <property type="match status" value="1"/>
</dbReference>
<dbReference type="PROSITE" id="PS50109">
    <property type="entry name" value="HIS_KIN"/>
    <property type="match status" value="1"/>
</dbReference>
<keyword evidence="3" id="KW-0808">Transferase</keyword>
<accession>A0A9D7SF11</accession>
<keyword evidence="1" id="KW-0597">Phosphoprotein</keyword>
<reference evidence="3" key="1">
    <citation type="submission" date="2020-10" db="EMBL/GenBank/DDBJ databases">
        <title>Connecting structure to function with the recovery of over 1000 high-quality activated sludge metagenome-assembled genomes encoding full-length rRNA genes using long-read sequencing.</title>
        <authorList>
            <person name="Singleton C.M."/>
            <person name="Petriglieri F."/>
            <person name="Kristensen J.M."/>
            <person name="Kirkegaard R.H."/>
            <person name="Michaelsen T.Y."/>
            <person name="Andersen M.H."/>
            <person name="Karst S.M."/>
            <person name="Dueholm M.S."/>
            <person name="Nielsen P.H."/>
            <person name="Albertsen M."/>
        </authorList>
    </citation>
    <scope>NUCLEOTIDE SEQUENCE</scope>
    <source>
        <strain evidence="3">Skiv_18-Q3-R9-52_MAXAC.067</strain>
    </source>
</reference>
<evidence type="ECO:0000313" key="3">
    <source>
        <dbReference type="EMBL" id="MBK9795043.1"/>
    </source>
</evidence>
<evidence type="ECO:0000259" key="2">
    <source>
        <dbReference type="PROSITE" id="PS50109"/>
    </source>
</evidence>
<dbReference type="InterPro" id="IPR036890">
    <property type="entry name" value="HATPase_C_sf"/>
</dbReference>
<evidence type="ECO:0000256" key="1">
    <source>
        <dbReference type="ARBA" id="ARBA00022553"/>
    </source>
</evidence>
<proteinExistence type="predicted"/>